<accession>A0A1I2FVK6</accession>
<reference evidence="2" key="1">
    <citation type="submission" date="2016-10" db="EMBL/GenBank/DDBJ databases">
        <authorList>
            <person name="Varghese N."/>
            <person name="Submissions S."/>
        </authorList>
    </citation>
    <scope>NUCLEOTIDE SEQUENCE [LARGE SCALE GENOMIC DNA]</scope>
    <source>
        <strain evidence="2">CGMCC 1.9227</strain>
    </source>
</reference>
<dbReference type="Proteomes" id="UP000198596">
    <property type="component" value="Unassembled WGS sequence"/>
</dbReference>
<proteinExistence type="predicted"/>
<dbReference type="RefSeq" id="WP_091205340.1">
    <property type="nucleotide sequence ID" value="NZ_FONQ01000008.1"/>
</dbReference>
<dbReference type="EMBL" id="FONQ01000008">
    <property type="protein sequence ID" value="SFF09395.1"/>
    <property type="molecule type" value="Genomic_DNA"/>
</dbReference>
<sequence length="64" mass="7018">MKRIIIITSIAVWSTLFVSCTNETEEVEKSFLKQVTPLQLTITDTLSTSAGPGDETVPILPPKK</sequence>
<protein>
    <submittedName>
        <fullName evidence="1">Uncharacterized protein</fullName>
    </submittedName>
</protein>
<name>A0A1I2FVK6_9FLAO</name>
<organism evidence="1 2">
    <name type="scientific">Flavobacterium xueshanense</name>
    <dbReference type="NCBI Taxonomy" id="935223"/>
    <lineage>
        <taxon>Bacteria</taxon>
        <taxon>Pseudomonadati</taxon>
        <taxon>Bacteroidota</taxon>
        <taxon>Flavobacteriia</taxon>
        <taxon>Flavobacteriales</taxon>
        <taxon>Flavobacteriaceae</taxon>
        <taxon>Flavobacterium</taxon>
    </lineage>
</organism>
<evidence type="ECO:0000313" key="2">
    <source>
        <dbReference type="Proteomes" id="UP000198596"/>
    </source>
</evidence>
<dbReference type="STRING" id="935223.SAMN04488131_108152"/>
<keyword evidence="2" id="KW-1185">Reference proteome</keyword>
<evidence type="ECO:0000313" key="1">
    <source>
        <dbReference type="EMBL" id="SFF09395.1"/>
    </source>
</evidence>
<dbReference type="PROSITE" id="PS51257">
    <property type="entry name" value="PROKAR_LIPOPROTEIN"/>
    <property type="match status" value="1"/>
</dbReference>
<gene>
    <name evidence="1" type="ORF">SAMN04488131_108152</name>
</gene>
<dbReference type="AlphaFoldDB" id="A0A1I2FVK6"/>